<keyword evidence="2" id="KW-1185">Reference proteome</keyword>
<dbReference type="Proteomes" id="UP000019149">
    <property type="component" value="Unassembled WGS sequence"/>
</dbReference>
<protein>
    <submittedName>
        <fullName evidence="1">Uncharacterized protein</fullName>
    </submittedName>
</protein>
<dbReference type="AlphaFoldDB" id="W6UP69"/>
<comment type="caution">
    <text evidence="1">The sequence shown here is derived from an EMBL/GenBank/DDBJ whole genome shotgun (WGS) entry which is preliminary data.</text>
</comment>
<dbReference type="CTD" id="36338403"/>
<accession>W6UP69</accession>
<gene>
    <name evidence="1" type="ORF">EGR_02688</name>
</gene>
<proteinExistence type="predicted"/>
<dbReference type="RefSeq" id="XP_024353752.1">
    <property type="nucleotide sequence ID" value="XM_024491937.1"/>
</dbReference>
<name>W6UP69_ECHGR</name>
<organism evidence="1 2">
    <name type="scientific">Echinococcus granulosus</name>
    <name type="common">Hydatid tapeworm</name>
    <dbReference type="NCBI Taxonomy" id="6210"/>
    <lineage>
        <taxon>Eukaryota</taxon>
        <taxon>Metazoa</taxon>
        <taxon>Spiralia</taxon>
        <taxon>Lophotrochozoa</taxon>
        <taxon>Platyhelminthes</taxon>
        <taxon>Cestoda</taxon>
        <taxon>Eucestoda</taxon>
        <taxon>Cyclophyllidea</taxon>
        <taxon>Taeniidae</taxon>
        <taxon>Echinococcus</taxon>
        <taxon>Echinococcus granulosus group</taxon>
    </lineage>
</organism>
<reference evidence="1 2" key="1">
    <citation type="journal article" date="2013" name="Nat. Genet.">
        <title>The genome of the hydatid tapeworm Echinococcus granulosus.</title>
        <authorList>
            <person name="Zheng H."/>
            <person name="Zhang W."/>
            <person name="Zhang L."/>
            <person name="Zhang Z."/>
            <person name="Li J."/>
            <person name="Lu G."/>
            <person name="Zhu Y."/>
            <person name="Wang Y."/>
            <person name="Huang Y."/>
            <person name="Liu J."/>
            <person name="Kang H."/>
            <person name="Chen J."/>
            <person name="Wang L."/>
            <person name="Chen A."/>
            <person name="Yu S."/>
            <person name="Gao Z."/>
            <person name="Jin L."/>
            <person name="Gu W."/>
            <person name="Wang Z."/>
            <person name="Zhao L."/>
            <person name="Shi B."/>
            <person name="Wen H."/>
            <person name="Lin R."/>
            <person name="Jones M.K."/>
            <person name="Brejova B."/>
            <person name="Vinar T."/>
            <person name="Zhao G."/>
            <person name="McManus D.P."/>
            <person name="Chen Z."/>
            <person name="Zhou Y."/>
            <person name="Wang S."/>
        </authorList>
    </citation>
    <scope>NUCLEOTIDE SEQUENCE [LARGE SCALE GENOMIC DNA]</scope>
</reference>
<evidence type="ECO:0000313" key="1">
    <source>
        <dbReference type="EMBL" id="EUB62556.1"/>
    </source>
</evidence>
<evidence type="ECO:0000313" key="2">
    <source>
        <dbReference type="Proteomes" id="UP000019149"/>
    </source>
</evidence>
<dbReference type="KEGG" id="egl:EGR_02688"/>
<sequence>MKQCSFLNKYNYMRSFAYAYCPPLKGNLHTEKASTDIINWDMIVILHSQIHKSKEKFLKYDNFALCKGLSAPLKVGKKWRRVFLQPQALLSNRQSNGLGIGMLKAPIKKGLGNGSQLQVNWVIIILDHSRRKSIYEVRHEGKILSFCLICLRDKWVWRKVTTNYQDKTKIGADAIKRSALRKKNRKSVAEIYAETRLLSPICETVTPIILKQNFSSLSKVNQAVSFDKKALRTINSNKSSSNLHQINGNRSVKIGENCPIGKIPVDFFVKVDQDHLIVIKKNQGRSLYDAAFFP</sequence>
<dbReference type="GeneID" id="36338403"/>
<dbReference type="EMBL" id="APAU02000012">
    <property type="protein sequence ID" value="EUB62556.1"/>
    <property type="molecule type" value="Genomic_DNA"/>
</dbReference>